<evidence type="ECO:0000259" key="1">
    <source>
        <dbReference type="Pfam" id="PF12146"/>
    </source>
</evidence>
<dbReference type="InterPro" id="IPR000073">
    <property type="entry name" value="AB_hydrolase_1"/>
</dbReference>
<evidence type="ECO:0000313" key="3">
    <source>
        <dbReference type="Proteomes" id="UP001499993"/>
    </source>
</evidence>
<comment type="caution">
    <text evidence="2">The sequence shown here is derived from an EMBL/GenBank/DDBJ whole genome shotgun (WGS) entry which is preliminary data.</text>
</comment>
<dbReference type="Proteomes" id="UP001499993">
    <property type="component" value="Unassembled WGS sequence"/>
</dbReference>
<dbReference type="RefSeq" id="WP_345555391.1">
    <property type="nucleotide sequence ID" value="NZ_BAABIK010000002.1"/>
</dbReference>
<organism evidence="2 3">
    <name type="scientific">Streptomonospora halophila</name>
    <dbReference type="NCBI Taxonomy" id="427369"/>
    <lineage>
        <taxon>Bacteria</taxon>
        <taxon>Bacillati</taxon>
        <taxon>Actinomycetota</taxon>
        <taxon>Actinomycetes</taxon>
        <taxon>Streptosporangiales</taxon>
        <taxon>Nocardiopsidaceae</taxon>
        <taxon>Streptomonospora</taxon>
    </lineage>
</organism>
<dbReference type="InterPro" id="IPR029058">
    <property type="entry name" value="AB_hydrolase_fold"/>
</dbReference>
<reference evidence="3" key="1">
    <citation type="journal article" date="2019" name="Int. J. Syst. Evol. Microbiol.">
        <title>The Global Catalogue of Microorganisms (GCM) 10K type strain sequencing project: providing services to taxonomists for standard genome sequencing and annotation.</title>
        <authorList>
            <consortium name="The Broad Institute Genomics Platform"/>
            <consortium name="The Broad Institute Genome Sequencing Center for Infectious Disease"/>
            <person name="Wu L."/>
            <person name="Ma J."/>
        </authorList>
    </citation>
    <scope>NUCLEOTIDE SEQUENCE [LARGE SCALE GENOMIC DNA]</scope>
    <source>
        <strain evidence="3">JCM 18123</strain>
    </source>
</reference>
<dbReference type="InterPro" id="IPR022742">
    <property type="entry name" value="Hydrolase_4"/>
</dbReference>
<evidence type="ECO:0000313" key="2">
    <source>
        <dbReference type="EMBL" id="GAA4929608.1"/>
    </source>
</evidence>
<keyword evidence="2" id="KW-0378">Hydrolase</keyword>
<dbReference type="Gene3D" id="3.40.50.1820">
    <property type="entry name" value="alpha/beta hydrolase"/>
    <property type="match status" value="1"/>
</dbReference>
<dbReference type="PANTHER" id="PTHR11614">
    <property type="entry name" value="PHOSPHOLIPASE-RELATED"/>
    <property type="match status" value="1"/>
</dbReference>
<dbReference type="EMBL" id="BAABIK010000002">
    <property type="protein sequence ID" value="GAA4929608.1"/>
    <property type="molecule type" value="Genomic_DNA"/>
</dbReference>
<protein>
    <submittedName>
        <fullName evidence="2">Alpha/beta hydrolase</fullName>
    </submittedName>
</protein>
<keyword evidence="3" id="KW-1185">Reference proteome</keyword>
<proteinExistence type="predicted"/>
<accession>A0ABP9GCJ5</accession>
<gene>
    <name evidence="2" type="ORF">GCM10023224_06440</name>
</gene>
<name>A0ABP9GCJ5_9ACTN</name>
<dbReference type="SUPFAM" id="SSF53474">
    <property type="entry name" value="alpha/beta-Hydrolases"/>
    <property type="match status" value="1"/>
</dbReference>
<dbReference type="InterPro" id="IPR051044">
    <property type="entry name" value="MAG_DAG_Lipase"/>
</dbReference>
<dbReference type="PRINTS" id="PR00111">
    <property type="entry name" value="ABHYDROLASE"/>
</dbReference>
<dbReference type="GO" id="GO:0016787">
    <property type="term" value="F:hydrolase activity"/>
    <property type="evidence" value="ECO:0007669"/>
    <property type="project" value="UniProtKB-KW"/>
</dbReference>
<feature type="domain" description="Serine aminopeptidase S33" evidence="1">
    <location>
        <begin position="30"/>
        <end position="256"/>
    </location>
</feature>
<dbReference type="Pfam" id="PF12146">
    <property type="entry name" value="Hydrolase_4"/>
    <property type="match status" value="1"/>
</dbReference>
<sequence>MVVSREWELPGGSNGSERLYARAWAPQRAEPAWLAVLVHGYGEHIGRYEHTAGALCAGGAAVYGLDHRGHGRSSGERVHIDDFDGVVEDVHRLVTQARTAYRTLPLVLVGHSMGGMIAARYAQLHPGGLAGLVLSGPVLGRWTSASELLAAPEIPDVPLDASTLSRDPQVAADYTADDLVWHGPFKRELLQALHTELARIREHGRLGGTPLLWVHGSQDSLVPISDTRVGIEELAGEDVAVRIFPGARHEVFNETNREEVLEEVVRFAGRCAARAQPA</sequence>